<dbReference type="InterPro" id="IPR032780">
    <property type="entry name" value="DNA_pol3_delt_C"/>
</dbReference>
<dbReference type="EMBL" id="CP008985">
    <property type="protein sequence ID" value="AIN47146.1"/>
    <property type="molecule type" value="Genomic_DNA"/>
</dbReference>
<accession>A0A088N1C2</accession>
<dbReference type="InterPro" id="IPR008921">
    <property type="entry name" value="DNA_pol3_clamp-load_cplx_C"/>
</dbReference>
<dbReference type="SUPFAM" id="SSF48019">
    <property type="entry name" value="post-AAA+ oligomerization domain-like"/>
    <property type="match status" value="1"/>
</dbReference>
<dbReference type="OrthoDB" id="9770982at2"/>
<organism evidence="12 13">
    <name type="scientific">Candidatus Palibaumannia cicadellinicola</name>
    <dbReference type="NCBI Taxonomy" id="186490"/>
    <lineage>
        <taxon>Bacteria</taxon>
        <taxon>Pseudomonadati</taxon>
        <taxon>Pseudomonadota</taxon>
        <taxon>Gammaproteobacteria</taxon>
        <taxon>Candidatus Palibaumannia</taxon>
    </lineage>
</organism>
<comment type="similarity">
    <text evidence="7">Belongs to the DNA polymerase HolA subunit family.</text>
</comment>
<dbReference type="InterPro" id="IPR027417">
    <property type="entry name" value="P-loop_NTPase"/>
</dbReference>
<dbReference type="NCBIfam" id="TIGR01128">
    <property type="entry name" value="holA"/>
    <property type="match status" value="1"/>
</dbReference>
<gene>
    <name evidence="12" type="ORF">IM45_536</name>
</gene>
<dbReference type="Gene3D" id="1.20.272.10">
    <property type="match status" value="1"/>
</dbReference>
<evidence type="ECO:0000259" key="10">
    <source>
        <dbReference type="Pfam" id="PF06144"/>
    </source>
</evidence>
<dbReference type="GO" id="GO:0003887">
    <property type="term" value="F:DNA-directed DNA polymerase activity"/>
    <property type="evidence" value="ECO:0007669"/>
    <property type="project" value="UniProtKB-UniRule"/>
</dbReference>
<evidence type="ECO:0000256" key="6">
    <source>
        <dbReference type="ARBA" id="ARBA00022932"/>
    </source>
</evidence>
<keyword evidence="5" id="KW-0235">DNA replication</keyword>
<dbReference type="RefSeq" id="WP_038498293.1">
    <property type="nucleotide sequence ID" value="NZ_CP008985.1"/>
</dbReference>
<dbReference type="KEGG" id="bcib:IM45_536"/>
<evidence type="ECO:0000313" key="13">
    <source>
        <dbReference type="Proteomes" id="UP000067325"/>
    </source>
</evidence>
<dbReference type="eggNOG" id="COG1466">
    <property type="taxonomic scope" value="Bacteria"/>
</dbReference>
<evidence type="ECO:0000259" key="11">
    <source>
        <dbReference type="Pfam" id="PF14840"/>
    </source>
</evidence>
<dbReference type="GO" id="GO:0006261">
    <property type="term" value="P:DNA-templated DNA replication"/>
    <property type="evidence" value="ECO:0007669"/>
    <property type="project" value="TreeGrafter"/>
</dbReference>
<keyword evidence="4 12" id="KW-0548">Nucleotidyltransferase</keyword>
<evidence type="ECO:0000256" key="2">
    <source>
        <dbReference type="ARBA" id="ARBA00017703"/>
    </source>
</evidence>
<dbReference type="Gene3D" id="3.40.50.300">
    <property type="entry name" value="P-loop containing nucleotide triphosphate hydrolases"/>
    <property type="match status" value="1"/>
</dbReference>
<proteinExistence type="inferred from homology"/>
<feature type="domain" description="DNA polymerase III delta N-terminal" evidence="10">
    <location>
        <begin position="21"/>
        <end position="140"/>
    </location>
</feature>
<evidence type="ECO:0000256" key="3">
    <source>
        <dbReference type="ARBA" id="ARBA00022679"/>
    </source>
</evidence>
<protein>
    <recommendedName>
        <fullName evidence="2 9">DNA polymerase III subunit delta</fullName>
        <ecNumber evidence="1 9">2.7.7.7</ecNumber>
    </recommendedName>
</protein>
<evidence type="ECO:0000256" key="1">
    <source>
        <dbReference type="ARBA" id="ARBA00012417"/>
    </source>
</evidence>
<feature type="domain" description="DNA polymerase III subunit delta C-terminal" evidence="11">
    <location>
        <begin position="215"/>
        <end position="337"/>
    </location>
</feature>
<evidence type="ECO:0000313" key="12">
    <source>
        <dbReference type="EMBL" id="AIN47146.1"/>
    </source>
</evidence>
<sequence length="345" mass="39794">MIRIYPEQLRTQLQNHLRPCYLLLGNDLLLLQESEDSIQAKAQLLKFNEHFRVSLEDVTDWDTIFSLSQVLSLFAHRQTLLLRLPENGVTATIEKKLAILVSLLHPDFLLILRGQKLTRAQENSFWFKALSSNNAVLVDCTTPDPAQLPCWVKNRAKNMHLSLDDAACKLLCYCYEGNLPALVQALERLKLIHPDGILTLPLVEEAVTDTSYFTPFHWINAVLSGNSKRTSHILQQLRLEAREPVILLRYIQRDIFLLLTLKRHMAYTPARILFDQHKIWQNRRPLLMQALQRLSVQQLYQAIALMLKIELTVKQDYSDYVWADINALGQLLCSNTLFPTAMIDV</sequence>
<dbReference type="Pfam" id="PF14840">
    <property type="entry name" value="DNA_pol3_delt_C"/>
    <property type="match status" value="1"/>
</dbReference>
<dbReference type="GO" id="GO:0003677">
    <property type="term" value="F:DNA binding"/>
    <property type="evidence" value="ECO:0007669"/>
    <property type="project" value="InterPro"/>
</dbReference>
<dbReference type="PANTHER" id="PTHR34388">
    <property type="entry name" value="DNA POLYMERASE III SUBUNIT DELTA"/>
    <property type="match status" value="1"/>
</dbReference>
<keyword evidence="6" id="KW-0239">DNA-directed DNA polymerase</keyword>
<evidence type="ECO:0000256" key="4">
    <source>
        <dbReference type="ARBA" id="ARBA00022695"/>
    </source>
</evidence>
<dbReference type="InterPro" id="IPR010372">
    <property type="entry name" value="DNA_pol3_delta_N"/>
</dbReference>
<evidence type="ECO:0000256" key="5">
    <source>
        <dbReference type="ARBA" id="ARBA00022705"/>
    </source>
</evidence>
<evidence type="ECO:0000256" key="7">
    <source>
        <dbReference type="ARBA" id="ARBA00034754"/>
    </source>
</evidence>
<dbReference type="GO" id="GO:0009360">
    <property type="term" value="C:DNA polymerase III complex"/>
    <property type="evidence" value="ECO:0007669"/>
    <property type="project" value="UniProtKB-UniRule"/>
</dbReference>
<dbReference type="Gene3D" id="1.10.8.60">
    <property type="match status" value="1"/>
</dbReference>
<dbReference type="Proteomes" id="UP000067325">
    <property type="component" value="Chromosome"/>
</dbReference>
<dbReference type="InterPro" id="IPR005790">
    <property type="entry name" value="DNA_polIII_delta"/>
</dbReference>
<dbReference type="AlphaFoldDB" id="A0A088N1C2"/>
<reference evidence="12 13" key="1">
    <citation type="journal article" date="2014" name="MBio">
        <title>Differential genome evolution between companion symbionts in an insect-bacterial symbiosis.</title>
        <authorList>
            <person name="Bennett G.M."/>
            <person name="McCutcheon J.P."/>
            <person name="MacDonald B.R."/>
            <person name="Romanovicz D."/>
            <person name="Moran N.A."/>
        </authorList>
    </citation>
    <scope>NUCLEOTIDE SEQUENCE [LARGE SCALE GENOMIC DNA]</scope>
    <source>
        <strain evidence="12 13">BGSS</strain>
    </source>
</reference>
<dbReference type="CDD" id="cd18138">
    <property type="entry name" value="HLD_clamp_pol_III_delta"/>
    <property type="match status" value="1"/>
</dbReference>
<dbReference type="PANTHER" id="PTHR34388:SF1">
    <property type="entry name" value="DNA POLYMERASE III SUBUNIT DELTA"/>
    <property type="match status" value="1"/>
</dbReference>
<evidence type="ECO:0000256" key="9">
    <source>
        <dbReference type="NCBIfam" id="TIGR01128"/>
    </source>
</evidence>
<evidence type="ECO:0000256" key="8">
    <source>
        <dbReference type="ARBA" id="ARBA00049244"/>
    </source>
</evidence>
<dbReference type="EC" id="2.7.7.7" evidence="1 9"/>
<name>A0A088N1C2_9GAMM</name>
<dbReference type="Pfam" id="PF06144">
    <property type="entry name" value="DNA_pol3_delta"/>
    <property type="match status" value="1"/>
</dbReference>
<dbReference type="SUPFAM" id="SSF52540">
    <property type="entry name" value="P-loop containing nucleoside triphosphate hydrolases"/>
    <property type="match status" value="1"/>
</dbReference>
<comment type="catalytic activity">
    <reaction evidence="8">
        <text>DNA(n) + a 2'-deoxyribonucleoside 5'-triphosphate = DNA(n+1) + diphosphate</text>
        <dbReference type="Rhea" id="RHEA:22508"/>
        <dbReference type="Rhea" id="RHEA-COMP:17339"/>
        <dbReference type="Rhea" id="RHEA-COMP:17340"/>
        <dbReference type="ChEBI" id="CHEBI:33019"/>
        <dbReference type="ChEBI" id="CHEBI:61560"/>
        <dbReference type="ChEBI" id="CHEBI:173112"/>
        <dbReference type="EC" id="2.7.7.7"/>
    </reaction>
</comment>
<keyword evidence="3 12" id="KW-0808">Transferase</keyword>